<dbReference type="GO" id="GO:0005525">
    <property type="term" value="F:GTP binding"/>
    <property type="evidence" value="ECO:0007669"/>
    <property type="project" value="UniProtKB-KW"/>
</dbReference>
<keyword evidence="4" id="KW-0807">Transducer</keyword>
<feature type="binding site" evidence="5">
    <location>
        <begin position="175"/>
        <end position="179"/>
    </location>
    <ligand>
        <name>GTP</name>
        <dbReference type="ChEBI" id="CHEBI:37565"/>
    </ligand>
</feature>
<dbReference type="Pfam" id="PF00503">
    <property type="entry name" value="G-alpha"/>
    <property type="match status" value="1"/>
</dbReference>
<organism evidence="7">
    <name type="scientific">Hexamita inflata</name>
    <dbReference type="NCBI Taxonomy" id="28002"/>
    <lineage>
        <taxon>Eukaryota</taxon>
        <taxon>Metamonada</taxon>
        <taxon>Diplomonadida</taxon>
        <taxon>Hexamitidae</taxon>
        <taxon>Hexamitinae</taxon>
        <taxon>Hexamita</taxon>
    </lineage>
</organism>
<evidence type="ECO:0000313" key="7">
    <source>
        <dbReference type="EMBL" id="CAI9948932.1"/>
    </source>
</evidence>
<dbReference type="GO" id="GO:0001664">
    <property type="term" value="F:G protein-coupled receptor binding"/>
    <property type="evidence" value="ECO:0007669"/>
    <property type="project" value="TreeGrafter"/>
</dbReference>
<keyword evidence="9" id="KW-1185">Reference proteome</keyword>
<gene>
    <name evidence="7" type="ORF">HINF_LOCUS36577</name>
    <name evidence="8" type="ORF">HINF_LOCUS42276</name>
</gene>
<dbReference type="InterPro" id="IPR027417">
    <property type="entry name" value="P-loop_NTPase"/>
</dbReference>
<keyword evidence="3 5" id="KW-0342">GTP-binding</keyword>
<dbReference type="GO" id="GO:0046872">
    <property type="term" value="F:metal ion binding"/>
    <property type="evidence" value="ECO:0007669"/>
    <property type="project" value="UniProtKB-KW"/>
</dbReference>
<dbReference type="PANTHER" id="PTHR10218">
    <property type="entry name" value="GTP-BINDING PROTEIN ALPHA SUBUNIT"/>
    <property type="match status" value="1"/>
</dbReference>
<dbReference type="GO" id="GO:0031683">
    <property type="term" value="F:G-protein beta/gamma-subunit complex binding"/>
    <property type="evidence" value="ECO:0007669"/>
    <property type="project" value="InterPro"/>
</dbReference>
<dbReference type="SUPFAM" id="SSF47895">
    <property type="entry name" value="Transducin (alpha subunit), insertion domain"/>
    <property type="match status" value="1"/>
</dbReference>
<evidence type="ECO:0000256" key="2">
    <source>
        <dbReference type="ARBA" id="ARBA00022741"/>
    </source>
</evidence>
<dbReference type="EMBL" id="CATOUU010000792">
    <property type="protein sequence ID" value="CAI9948932.1"/>
    <property type="molecule type" value="Genomic_DNA"/>
</dbReference>
<evidence type="ECO:0000256" key="5">
    <source>
        <dbReference type="PIRSR" id="PIRSR601019-1"/>
    </source>
</evidence>
<feature type="binding site" evidence="5">
    <location>
        <begin position="36"/>
        <end position="41"/>
    </location>
    <ligand>
        <name>GTP</name>
        <dbReference type="ChEBI" id="CHEBI:37565"/>
    </ligand>
</feature>
<name>A0AA86Q9V7_9EUKA</name>
<keyword evidence="6" id="KW-0460">Magnesium</keyword>
<protein>
    <submittedName>
        <fullName evidence="7">G-protein alpha subunit</fullName>
    </submittedName>
    <submittedName>
        <fullName evidence="8">G-protein_alpha subunit</fullName>
    </submittedName>
</protein>
<evidence type="ECO:0000313" key="8">
    <source>
        <dbReference type="EMBL" id="CAL6047583.1"/>
    </source>
</evidence>
<dbReference type="FunFam" id="3.40.50.300:FF:000692">
    <property type="entry name" value="Guanine nucleotide-binding protein subunit alpha"/>
    <property type="match status" value="1"/>
</dbReference>
<feature type="binding site" evidence="6">
    <location>
        <position position="156"/>
    </location>
    <ligand>
        <name>Mg(2+)</name>
        <dbReference type="ChEBI" id="CHEBI:18420"/>
    </ligand>
</feature>
<accession>A0AA86Q9V7</accession>
<dbReference type="GO" id="GO:0007188">
    <property type="term" value="P:adenylate cyclase-modulating G protein-coupled receptor signaling pathway"/>
    <property type="evidence" value="ECO:0007669"/>
    <property type="project" value="TreeGrafter"/>
</dbReference>
<dbReference type="Gene3D" id="3.40.50.300">
    <property type="entry name" value="P-loop containing nucleotide triphosphate hydrolases"/>
    <property type="match status" value="1"/>
</dbReference>
<dbReference type="AlphaFoldDB" id="A0AA86Q9V7"/>
<evidence type="ECO:0000256" key="6">
    <source>
        <dbReference type="PIRSR" id="PIRSR601019-2"/>
    </source>
</evidence>
<dbReference type="PANTHER" id="PTHR10218:SF302">
    <property type="entry name" value="GUANINE NUCLEOTIDE-BINDING PROTEIN ALPHA-5 SUBUNIT"/>
    <property type="match status" value="1"/>
</dbReference>
<evidence type="ECO:0000256" key="1">
    <source>
        <dbReference type="ARBA" id="ARBA00022723"/>
    </source>
</evidence>
<dbReference type="PROSITE" id="PS51882">
    <property type="entry name" value="G_ALPHA"/>
    <property type="match status" value="1"/>
</dbReference>
<reference evidence="7" key="1">
    <citation type="submission" date="2023-06" db="EMBL/GenBank/DDBJ databases">
        <authorList>
            <person name="Kurt Z."/>
        </authorList>
    </citation>
    <scope>NUCLEOTIDE SEQUENCE</scope>
</reference>
<dbReference type="InterPro" id="IPR011025">
    <property type="entry name" value="GproteinA_insert"/>
</dbReference>
<dbReference type="Gene3D" id="1.10.400.10">
    <property type="entry name" value="GI Alpha 1, domain 2-like"/>
    <property type="match status" value="1"/>
</dbReference>
<dbReference type="SMART" id="SM00275">
    <property type="entry name" value="G_alpha"/>
    <property type="match status" value="1"/>
</dbReference>
<evidence type="ECO:0000256" key="3">
    <source>
        <dbReference type="ARBA" id="ARBA00023134"/>
    </source>
</evidence>
<dbReference type="EMBL" id="CAXDID020000172">
    <property type="protein sequence ID" value="CAL6047583.1"/>
    <property type="molecule type" value="Genomic_DNA"/>
</dbReference>
<feature type="binding site" evidence="5">
    <location>
        <begin position="150"/>
        <end position="156"/>
    </location>
    <ligand>
        <name>GTP</name>
        <dbReference type="ChEBI" id="CHEBI:37565"/>
    </ligand>
</feature>
<dbReference type="SUPFAM" id="SSF52540">
    <property type="entry name" value="P-loop containing nucleoside triphosphate hydrolases"/>
    <property type="match status" value="1"/>
</dbReference>
<keyword evidence="1 6" id="KW-0479">Metal-binding</keyword>
<reference evidence="8 9" key="2">
    <citation type="submission" date="2024-07" db="EMBL/GenBank/DDBJ databases">
        <authorList>
            <person name="Akdeniz Z."/>
        </authorList>
    </citation>
    <scope>NUCLEOTIDE SEQUENCE [LARGE SCALE GENOMIC DNA]</scope>
</reference>
<dbReference type="PRINTS" id="PR00318">
    <property type="entry name" value="GPROTEINA"/>
</dbReference>
<evidence type="ECO:0000313" key="9">
    <source>
        <dbReference type="Proteomes" id="UP001642409"/>
    </source>
</evidence>
<dbReference type="Proteomes" id="UP001642409">
    <property type="component" value="Unassembled WGS sequence"/>
</dbReference>
<sequence>MSCCTKRKYEEINTSDDQPASSGANTMKILLLGAGEGGKSTWVKQMRLLYQNGFTSVERNYYKTIIFQNVIKSTVAISQNTAIPELQNLLKSPLTPASLSDSVISTLANLLLNNEFQNALLNTPIVDNYAYFISRLQFLANNLPTNQDILLARVKTHIETPFTCTLNKLKYIFYDVAGQRPARSTWNHRLSEANAFIFFCSLSDFDQTLIEDATTNRLRESLQLWTELVNSLLLEKVPVILCLNKMDLLVEKLKTRRFSDYITEYRGENEAKSVADYVQGLFVAANKVNAKIRPYKVFQTSISDQGLIINVCKSVFEFMLQAVLKQVGFF</sequence>
<dbReference type="GO" id="GO:0003924">
    <property type="term" value="F:GTPase activity"/>
    <property type="evidence" value="ECO:0007669"/>
    <property type="project" value="InterPro"/>
</dbReference>
<keyword evidence="2 5" id="KW-0547">Nucleotide-binding</keyword>
<dbReference type="GO" id="GO:0005737">
    <property type="term" value="C:cytoplasm"/>
    <property type="evidence" value="ECO:0007669"/>
    <property type="project" value="TreeGrafter"/>
</dbReference>
<evidence type="ECO:0000256" key="4">
    <source>
        <dbReference type="ARBA" id="ARBA00023224"/>
    </source>
</evidence>
<feature type="binding site" evidence="5">
    <location>
        <begin position="244"/>
        <end position="247"/>
    </location>
    <ligand>
        <name>GTP</name>
        <dbReference type="ChEBI" id="CHEBI:37565"/>
    </ligand>
</feature>
<proteinExistence type="predicted"/>
<dbReference type="InterPro" id="IPR001019">
    <property type="entry name" value="Gprotein_alpha_su"/>
</dbReference>
<feature type="binding site" evidence="6">
    <location>
        <position position="40"/>
    </location>
    <ligand>
        <name>Mg(2+)</name>
        <dbReference type="ChEBI" id="CHEBI:18420"/>
    </ligand>
</feature>
<dbReference type="GO" id="GO:0005834">
    <property type="term" value="C:heterotrimeric G-protein complex"/>
    <property type="evidence" value="ECO:0007669"/>
    <property type="project" value="TreeGrafter"/>
</dbReference>
<comment type="caution">
    <text evidence="7">The sequence shown here is derived from an EMBL/GenBank/DDBJ whole genome shotgun (WGS) entry which is preliminary data.</text>
</comment>